<dbReference type="GO" id="GO:0005179">
    <property type="term" value="F:hormone activity"/>
    <property type="evidence" value="ECO:0007669"/>
    <property type="project" value="InterPro"/>
</dbReference>
<dbReference type="EMBL" id="MF033104">
    <property type="protein sequence ID" value="ARS73222.1"/>
    <property type="molecule type" value="mRNA"/>
</dbReference>
<sequence length="178" mass="19984">MSVCHRNCLALTVVVMALYLSSCKGQVNSCDINSRPHPQGICGPRLARAHSNLCFLLSQAYPEHFSGKRSVDARSLVDRIYSIPLSVLAEIDVRQDNWNALLSKREYHIENNDALVPAQELPAFPAREDFEAIDGSAHPWFQLMRPRVGRAKRVAPQPSMVCECCYNVCTPRHLATYC</sequence>
<comment type="subcellular location">
    <subcellularLocation>
        <location evidence="1">Cytoplasmic vesicle</location>
        <location evidence="1">Secretory vesicle</location>
    </subcellularLocation>
</comment>
<keyword evidence="3" id="KW-0968">Cytoplasmic vesicle</keyword>
<reference evidence="6" key="2">
    <citation type="submission" date="2017-04" db="EMBL/GenBank/DDBJ databases">
        <authorList>
            <person name="Afonso C.L."/>
            <person name="Miller P.J."/>
            <person name="Scott M.A."/>
            <person name="Spackman E."/>
            <person name="Goraichik I."/>
            <person name="Dimitrov K.M."/>
            <person name="Suarez D.L."/>
            <person name="Swayne D.E."/>
        </authorList>
    </citation>
    <scope>NUCLEOTIDE SEQUENCE</scope>
</reference>
<comment type="similarity">
    <text evidence="2">Belongs to the insulin family.</text>
</comment>
<feature type="chain" id="PRO_5012778825" evidence="4">
    <location>
        <begin position="26"/>
        <end position="178"/>
    </location>
</feature>
<evidence type="ECO:0000259" key="5">
    <source>
        <dbReference type="SMART" id="SM00078"/>
    </source>
</evidence>
<dbReference type="GO" id="GO:0005576">
    <property type="term" value="C:extracellular region"/>
    <property type="evidence" value="ECO:0007669"/>
    <property type="project" value="InterPro"/>
</dbReference>
<organism evidence="6">
    <name type="scientific">Deroceras reticulatum</name>
    <name type="common">Gray garden slug</name>
    <dbReference type="NCBI Taxonomy" id="145610"/>
    <lineage>
        <taxon>Eukaryota</taxon>
        <taxon>Metazoa</taxon>
        <taxon>Spiralia</taxon>
        <taxon>Lophotrochozoa</taxon>
        <taxon>Mollusca</taxon>
        <taxon>Gastropoda</taxon>
        <taxon>Heterobranchia</taxon>
        <taxon>Euthyneura</taxon>
        <taxon>Panpulmonata</taxon>
        <taxon>Eupulmonata</taxon>
        <taxon>Stylommatophora</taxon>
        <taxon>Helicina</taxon>
        <taxon>Limacoidea</taxon>
        <taxon>Agriolimacidae</taxon>
        <taxon>Deroceras</taxon>
    </lineage>
</organism>
<dbReference type="GO" id="GO:0030133">
    <property type="term" value="C:transport vesicle"/>
    <property type="evidence" value="ECO:0007669"/>
    <property type="project" value="UniProtKB-SubCell"/>
</dbReference>
<feature type="signal peptide" evidence="4">
    <location>
        <begin position="1"/>
        <end position="25"/>
    </location>
</feature>
<evidence type="ECO:0000256" key="2">
    <source>
        <dbReference type="ARBA" id="ARBA00009034"/>
    </source>
</evidence>
<evidence type="ECO:0000256" key="3">
    <source>
        <dbReference type="ARBA" id="ARBA00023329"/>
    </source>
</evidence>
<dbReference type="PROSITE" id="PS00262">
    <property type="entry name" value="INSULIN"/>
    <property type="match status" value="1"/>
</dbReference>
<dbReference type="AlphaFoldDB" id="A0A1X9ZNE6"/>
<dbReference type="InterPro" id="IPR036438">
    <property type="entry name" value="Insulin-like_sf"/>
</dbReference>
<dbReference type="PIRSF" id="PIRSF018431">
    <property type="entry name" value="Molluscan_insulin_rel_peptide"/>
    <property type="match status" value="1"/>
</dbReference>
<dbReference type="Gene3D" id="1.10.100.10">
    <property type="entry name" value="Insulin-like"/>
    <property type="match status" value="1"/>
</dbReference>
<name>A0A1X9ZNE6_DERRE</name>
<dbReference type="InterPro" id="IPR022353">
    <property type="entry name" value="Insulin_CS"/>
</dbReference>
<evidence type="ECO:0000313" key="6">
    <source>
        <dbReference type="EMBL" id="ARS73222.1"/>
    </source>
</evidence>
<dbReference type="SMART" id="SM00078">
    <property type="entry name" value="IlGF"/>
    <property type="match status" value="1"/>
</dbReference>
<evidence type="ECO:0000256" key="1">
    <source>
        <dbReference type="ARBA" id="ARBA00004398"/>
    </source>
</evidence>
<evidence type="ECO:0000256" key="4">
    <source>
        <dbReference type="SAM" id="SignalP"/>
    </source>
</evidence>
<dbReference type="InterPro" id="IPR016179">
    <property type="entry name" value="Insulin-like"/>
</dbReference>
<reference evidence="6" key="1">
    <citation type="journal article" date="2017" name="Peptides">
        <title>Neuropeptides predicted from the transcriptome analysis of the gray garden slug Deroceras reticulatum.</title>
        <authorList>
            <person name="Ahn S.J."/>
            <person name="Martin R."/>
            <person name="Rao S."/>
            <person name="Choi M.Y."/>
        </authorList>
    </citation>
    <scope>NUCLEOTIDE SEQUENCE</scope>
</reference>
<proteinExistence type="evidence at transcript level"/>
<feature type="domain" description="Insulin-like" evidence="5">
    <location>
        <begin position="39"/>
        <end position="178"/>
    </location>
</feature>
<dbReference type="SUPFAM" id="SSF56994">
    <property type="entry name" value="Insulin-like"/>
    <property type="match status" value="1"/>
</dbReference>
<accession>A0A1X9ZNE6</accession>
<protein>
    <submittedName>
        <fullName evidence="6">Insulin 2</fullName>
    </submittedName>
</protein>
<keyword evidence="4" id="KW-0732">Signal</keyword>